<reference evidence="2 3" key="1">
    <citation type="submission" date="2020-08" db="EMBL/GenBank/DDBJ databases">
        <title>Genome public.</title>
        <authorList>
            <person name="Liu C."/>
            <person name="Sun Q."/>
        </authorList>
    </citation>
    <scope>NUCLEOTIDE SEQUENCE [LARGE SCALE GENOMIC DNA]</scope>
    <source>
        <strain evidence="2 3">NSJ-56</strain>
    </source>
</reference>
<organism evidence="2 3">
    <name type="scientific">Butyricimonas hominis</name>
    <dbReference type="NCBI Taxonomy" id="2763032"/>
    <lineage>
        <taxon>Bacteria</taxon>
        <taxon>Pseudomonadati</taxon>
        <taxon>Bacteroidota</taxon>
        <taxon>Bacteroidia</taxon>
        <taxon>Bacteroidales</taxon>
        <taxon>Odoribacteraceae</taxon>
        <taxon>Butyricimonas</taxon>
    </lineage>
</organism>
<keyword evidence="1" id="KW-0732">Signal</keyword>
<dbReference type="EMBL" id="JACOOH010000001">
    <property type="protein sequence ID" value="MBC5620147.1"/>
    <property type="molecule type" value="Genomic_DNA"/>
</dbReference>
<keyword evidence="3" id="KW-1185">Reference proteome</keyword>
<accession>A0ABR7CWT5</accession>
<dbReference type="Proteomes" id="UP000646484">
    <property type="component" value="Unassembled WGS sequence"/>
</dbReference>
<evidence type="ECO:0000313" key="3">
    <source>
        <dbReference type="Proteomes" id="UP000646484"/>
    </source>
</evidence>
<protein>
    <submittedName>
        <fullName evidence="2">Uncharacterized protein</fullName>
    </submittedName>
</protein>
<name>A0ABR7CWT5_9BACT</name>
<proteinExistence type="predicted"/>
<feature type="signal peptide" evidence="1">
    <location>
        <begin position="1"/>
        <end position="20"/>
    </location>
</feature>
<feature type="chain" id="PRO_5045714681" evidence="1">
    <location>
        <begin position="21"/>
        <end position="217"/>
    </location>
</feature>
<comment type="caution">
    <text evidence="2">The sequence shown here is derived from an EMBL/GenBank/DDBJ whole genome shotgun (WGS) entry which is preliminary data.</text>
</comment>
<sequence length="217" mass="25083">MKKVIQTLLSSLLCATLAEAQVDKNPVIVDTLPSRVINGLEVVPIKASSYITGKIYYWRLQLPDFEKKFQNFESKSPGRINTRFISNETRESIFNWQDSVWYNVVPTEIKTSIKKCLSSANFAILLYINQEGCVFTVGFEMTDNIFQMLDSLPKNMMKDLCNNLQKQTCETIKLVEFQSSDDRFDGLGKEYIIKNMNWYVYDTYGTCDQLKILKTLE</sequence>
<evidence type="ECO:0000256" key="1">
    <source>
        <dbReference type="SAM" id="SignalP"/>
    </source>
</evidence>
<dbReference type="RefSeq" id="WP_186974943.1">
    <property type="nucleotide sequence ID" value="NZ_JACOOH010000001.1"/>
</dbReference>
<gene>
    <name evidence="2" type="ORF">H8S64_03435</name>
</gene>
<evidence type="ECO:0000313" key="2">
    <source>
        <dbReference type="EMBL" id="MBC5620147.1"/>
    </source>
</evidence>